<dbReference type="HOGENOM" id="CLU_050993_4_1_2"/>
<dbReference type="Pfam" id="PF03358">
    <property type="entry name" value="FMN_red"/>
    <property type="match status" value="1"/>
</dbReference>
<comment type="cofactor">
    <cofactor evidence="2">
        <name>[4Fe-4S] cluster</name>
        <dbReference type="ChEBI" id="CHEBI:49883"/>
    </cofactor>
</comment>
<dbReference type="Gene3D" id="3.40.50.360">
    <property type="match status" value="1"/>
</dbReference>
<evidence type="ECO:0000259" key="6">
    <source>
        <dbReference type="Pfam" id="PF03358"/>
    </source>
</evidence>
<keyword evidence="4" id="KW-0288">FMN</keyword>
<keyword evidence="3" id="KW-0285">Flavoprotein</keyword>
<evidence type="ECO:0000313" key="7">
    <source>
        <dbReference type="EMBL" id="EHQ37066.1"/>
    </source>
</evidence>
<dbReference type="GO" id="GO:0016491">
    <property type="term" value="F:oxidoreductase activity"/>
    <property type="evidence" value="ECO:0007669"/>
    <property type="project" value="InterPro"/>
</dbReference>
<dbReference type="EMBL" id="CM001436">
    <property type="protein sequence ID" value="EHQ37066.1"/>
    <property type="molecule type" value="Genomic_DNA"/>
</dbReference>
<dbReference type="PANTHER" id="PTHR43278">
    <property type="entry name" value="NAD(P)H-DEPENDENT FMN-CONTAINING OXIDOREDUCTASE YWQN-RELATED"/>
    <property type="match status" value="1"/>
</dbReference>
<evidence type="ECO:0000256" key="4">
    <source>
        <dbReference type="ARBA" id="ARBA00022643"/>
    </source>
</evidence>
<comment type="cofactor">
    <cofactor evidence="1">
        <name>FMN</name>
        <dbReference type="ChEBI" id="CHEBI:58210"/>
    </cofactor>
</comment>
<dbReference type="RefSeq" id="WP_004079785.1">
    <property type="nucleotide sequence ID" value="NZ_CM001436.1"/>
</dbReference>
<dbReference type="AlphaFoldDB" id="H1YYZ4"/>
<gene>
    <name evidence="7" type="ORF">Metlim_3034</name>
</gene>
<evidence type="ECO:0000256" key="1">
    <source>
        <dbReference type="ARBA" id="ARBA00001917"/>
    </source>
</evidence>
<evidence type="ECO:0000256" key="5">
    <source>
        <dbReference type="ARBA" id="ARBA00038292"/>
    </source>
</evidence>
<evidence type="ECO:0000256" key="3">
    <source>
        <dbReference type="ARBA" id="ARBA00022630"/>
    </source>
</evidence>
<name>H1YYZ4_9EURY</name>
<proteinExistence type="inferred from homology"/>
<evidence type="ECO:0000256" key="2">
    <source>
        <dbReference type="ARBA" id="ARBA00001966"/>
    </source>
</evidence>
<reference evidence="7 8" key="1">
    <citation type="submission" date="2011-10" db="EMBL/GenBank/DDBJ databases">
        <title>The Improved High-Quality Draft genome of Methanoplanus limicola DSM 2279.</title>
        <authorList>
            <consortium name="US DOE Joint Genome Institute (JGI-PGF)"/>
            <person name="Lucas S."/>
            <person name="Copeland A."/>
            <person name="Lapidus A."/>
            <person name="Glavina del Rio T."/>
            <person name="Dalin E."/>
            <person name="Tice H."/>
            <person name="Bruce D."/>
            <person name="Goodwin L."/>
            <person name="Pitluck S."/>
            <person name="Peters L."/>
            <person name="Mikhailova N."/>
            <person name="Lu M."/>
            <person name="Kyrpides N."/>
            <person name="Mavromatis K."/>
            <person name="Ivanova N."/>
            <person name="Markowitz V."/>
            <person name="Cheng J.-F."/>
            <person name="Hugenholtz P."/>
            <person name="Woyke T."/>
            <person name="Wu D."/>
            <person name="Wirth R."/>
            <person name="Brambilla E.-M."/>
            <person name="Klenk H.-P."/>
            <person name="Eisen J.A."/>
        </authorList>
    </citation>
    <scope>NUCLEOTIDE SEQUENCE [LARGE SCALE GENOMIC DNA]</scope>
    <source>
        <strain evidence="7 8">DSM 2279</strain>
    </source>
</reference>
<organism evidence="7 8">
    <name type="scientific">Methanoplanus limicola DSM 2279</name>
    <dbReference type="NCBI Taxonomy" id="937775"/>
    <lineage>
        <taxon>Archaea</taxon>
        <taxon>Methanobacteriati</taxon>
        <taxon>Methanobacteriota</taxon>
        <taxon>Stenosarchaea group</taxon>
        <taxon>Methanomicrobia</taxon>
        <taxon>Methanomicrobiales</taxon>
        <taxon>Methanomicrobiaceae</taxon>
        <taxon>Methanoplanus</taxon>
    </lineage>
</organism>
<comment type="similarity">
    <text evidence="5">Belongs to the SsuE family. Isf subfamily.</text>
</comment>
<dbReference type="InterPro" id="IPR005025">
    <property type="entry name" value="FMN_Rdtase-like_dom"/>
</dbReference>
<dbReference type="SUPFAM" id="SSF52218">
    <property type="entry name" value="Flavoproteins"/>
    <property type="match status" value="1"/>
</dbReference>
<dbReference type="PANTHER" id="PTHR43278:SF2">
    <property type="entry name" value="IRON-SULFUR FLAVOPROTEIN"/>
    <property type="match status" value="1"/>
</dbReference>
<evidence type="ECO:0000313" key="8">
    <source>
        <dbReference type="Proteomes" id="UP000005741"/>
    </source>
</evidence>
<dbReference type="OrthoDB" id="9059at2157"/>
<dbReference type="InterPro" id="IPR029039">
    <property type="entry name" value="Flavoprotein-like_sf"/>
</dbReference>
<dbReference type="STRING" id="937775.Metlim_3034"/>
<sequence length="205" mass="22748">MVISVLAFAGSPRRHGNSETLLDYLLEDLNSDEEVVIEKFALSDIDVRPCRGCNSCEKKGECVIKDDFQTLIDKIESADIIVLSAPVYCLGLCSQAKALIDRMQVFRSRKYVLNMEIVPPEKKGKKAGVFISTAGQDWDWVFDAVIPTVKCFYHLAGVKNRDIEYLMINNVDAKGAVEAHPDAKRLAEEAAASVLKKVRVLRGGE</sequence>
<protein>
    <submittedName>
        <fullName evidence="7">NADPH-dependent FMN reductase</fullName>
    </submittedName>
</protein>
<dbReference type="Proteomes" id="UP000005741">
    <property type="component" value="Chromosome"/>
</dbReference>
<dbReference type="InterPro" id="IPR051796">
    <property type="entry name" value="ISF_SsuE-like"/>
</dbReference>
<feature type="domain" description="NADPH-dependent FMN reductase-like" evidence="6">
    <location>
        <begin position="4"/>
        <end position="134"/>
    </location>
</feature>
<dbReference type="InParanoid" id="H1YYZ4"/>
<accession>H1YYZ4</accession>
<keyword evidence="8" id="KW-1185">Reference proteome</keyword>